<dbReference type="RefSeq" id="WP_067999267.1">
    <property type="nucleotide sequence ID" value="NZ_CP015596.1"/>
</dbReference>
<evidence type="ECO:0000313" key="4">
    <source>
        <dbReference type="EMBL" id="ANE81542.1"/>
    </source>
</evidence>
<feature type="domain" description="DUF7159" evidence="3">
    <location>
        <begin position="3"/>
        <end position="208"/>
    </location>
</feature>
<sequence>MSLVLGLSVTSKDIHGELVDGDTGEGHPIDRAIVDADHIEDFLAELPADADLRAVGITWSHDAETEAVKVREALDAYAGGAPIVAVRDVEATAALARGIADIAGHDFAVICVVEPDGAVVATVEGFEIHVEHIDHADTATLNDRVRAIVRAARPSPDAVYILGSQDPDDLVAAVAEETDRPVITATQADFALTRGAALASALAANTPETRETKKRITRDGALAIALGSAAVVFVVSLSVALTAPEAPEPPPRPVAAAETAPPPVAPLSPVPPRASREMARTLNIAPAAPAPPPPQAAAPAPPAAAPAPPPPPAAAPAPLQPSVPSVQEPRLRDRILDRIPIIGRFN</sequence>
<reference evidence="4 5" key="1">
    <citation type="submission" date="2016-05" db="EMBL/GenBank/DDBJ databases">
        <title>Complete genome sequence of a phthalic acid esters degrading Mycobacterium sp. YC-RL4.</title>
        <authorList>
            <person name="Ren L."/>
            <person name="Fan S."/>
            <person name="Ruth N."/>
            <person name="Jia Y."/>
            <person name="Wang J."/>
            <person name="Qiao C."/>
        </authorList>
    </citation>
    <scope>NUCLEOTIDE SEQUENCE [LARGE SCALE GENOMIC DNA]</scope>
    <source>
        <strain evidence="4 5">YC-RL4</strain>
    </source>
</reference>
<organism evidence="4 5">
    <name type="scientific">Mycobacterium adipatum</name>
    <dbReference type="NCBI Taxonomy" id="1682113"/>
    <lineage>
        <taxon>Bacteria</taxon>
        <taxon>Bacillati</taxon>
        <taxon>Actinomycetota</taxon>
        <taxon>Actinomycetes</taxon>
        <taxon>Mycobacteriales</taxon>
        <taxon>Mycobacteriaceae</taxon>
        <taxon>Mycobacterium</taxon>
    </lineage>
</organism>
<evidence type="ECO:0000259" key="2">
    <source>
        <dbReference type="Pfam" id="PF23715"/>
    </source>
</evidence>
<evidence type="ECO:0000259" key="3">
    <source>
        <dbReference type="Pfam" id="PF23717"/>
    </source>
</evidence>
<dbReference type="EMBL" id="CP015596">
    <property type="protein sequence ID" value="ANE81542.1"/>
    <property type="molecule type" value="Genomic_DNA"/>
</dbReference>
<feature type="region of interest" description="Disordered" evidence="1">
    <location>
        <begin position="245"/>
        <end position="335"/>
    </location>
</feature>
<dbReference type="InterPro" id="IPR055583">
    <property type="entry name" value="DUF7159"/>
</dbReference>
<dbReference type="Pfam" id="PF23717">
    <property type="entry name" value="DUF7159"/>
    <property type="match status" value="1"/>
</dbReference>
<accession>A0A172UQU3</accession>
<evidence type="ECO:0000313" key="5">
    <source>
        <dbReference type="Proteomes" id="UP000077143"/>
    </source>
</evidence>
<feature type="compositionally biased region" description="Pro residues" evidence="1">
    <location>
        <begin position="288"/>
        <end position="321"/>
    </location>
</feature>
<dbReference type="InterPro" id="IPR055581">
    <property type="entry name" value="DUF7157"/>
</dbReference>
<keyword evidence="5" id="KW-1185">Reference proteome</keyword>
<dbReference type="KEGG" id="madi:A7U43_21610"/>
<evidence type="ECO:0000256" key="1">
    <source>
        <dbReference type="SAM" id="MobiDB-lite"/>
    </source>
</evidence>
<dbReference type="Pfam" id="PF23715">
    <property type="entry name" value="DUF7157"/>
    <property type="match status" value="1"/>
</dbReference>
<dbReference type="OrthoDB" id="4641856at2"/>
<proteinExistence type="predicted"/>
<dbReference type="STRING" id="1682113.A7U43_21610"/>
<feature type="domain" description="DUF7157" evidence="2">
    <location>
        <begin position="271"/>
        <end position="345"/>
    </location>
</feature>
<gene>
    <name evidence="4" type="ORF">A7U43_21610</name>
</gene>
<name>A0A172UQU3_9MYCO</name>
<dbReference type="Proteomes" id="UP000077143">
    <property type="component" value="Chromosome"/>
</dbReference>
<protein>
    <submittedName>
        <fullName evidence="4">Uncharacterized protein</fullName>
    </submittedName>
</protein>
<dbReference type="AlphaFoldDB" id="A0A172UQU3"/>
<feature type="compositionally biased region" description="Pro residues" evidence="1">
    <location>
        <begin position="260"/>
        <end position="272"/>
    </location>
</feature>